<dbReference type="InParanoid" id="M0MCT1"/>
<dbReference type="RefSeq" id="WP_006078509.1">
    <property type="nucleotide sequence ID" value="NZ_AOMD01000029.1"/>
</dbReference>
<keyword evidence="2" id="KW-1185">Reference proteome</keyword>
<proteinExistence type="predicted"/>
<evidence type="ECO:0000313" key="1">
    <source>
        <dbReference type="EMBL" id="EMA43531.1"/>
    </source>
</evidence>
<dbReference type="Gene3D" id="3.30.450.150">
    <property type="entry name" value="Haem-degrading domain"/>
    <property type="match status" value="1"/>
</dbReference>
<dbReference type="STRING" id="1227455.C449_13257"/>
<dbReference type="EMBL" id="AOMD01000029">
    <property type="protein sequence ID" value="EMA43531.1"/>
    <property type="molecule type" value="Genomic_DNA"/>
</dbReference>
<comment type="caution">
    <text evidence="1">The sequence shown here is derived from an EMBL/GenBank/DDBJ whole genome shotgun (WGS) entry which is preliminary data.</text>
</comment>
<dbReference type="SUPFAM" id="SSF143744">
    <property type="entry name" value="GlcG-like"/>
    <property type="match status" value="1"/>
</dbReference>
<accession>M0MCT1</accession>
<dbReference type="InterPro" id="IPR005624">
    <property type="entry name" value="PduO/GlcC-like"/>
</dbReference>
<dbReference type="AlphaFoldDB" id="M0MCT1"/>
<dbReference type="PATRIC" id="fig|1227455.4.peg.2709"/>
<dbReference type="PANTHER" id="PTHR34309:SF1">
    <property type="entry name" value="PROTEIN GLCG"/>
    <property type="match status" value="1"/>
</dbReference>
<reference evidence="1 2" key="1">
    <citation type="journal article" date="2014" name="PLoS Genet.">
        <title>Phylogenetically driven sequencing of extremely halophilic archaea reveals strategies for static and dynamic osmo-response.</title>
        <authorList>
            <person name="Becker E.A."/>
            <person name="Seitzer P.M."/>
            <person name="Tritt A."/>
            <person name="Larsen D."/>
            <person name="Krusor M."/>
            <person name="Yao A.I."/>
            <person name="Wu D."/>
            <person name="Madern D."/>
            <person name="Eisen J.A."/>
            <person name="Darling A.E."/>
            <person name="Facciotti M.T."/>
        </authorList>
    </citation>
    <scope>NUCLEOTIDE SEQUENCE [LARGE SCALE GENOMIC DNA]</scope>
    <source>
        <strain evidence="1 2">DSM 5350</strain>
    </source>
</reference>
<evidence type="ECO:0000313" key="2">
    <source>
        <dbReference type="Proteomes" id="UP000011669"/>
    </source>
</evidence>
<dbReference type="InterPro" id="IPR052517">
    <property type="entry name" value="GlcG_carb_metab_protein"/>
</dbReference>
<protein>
    <recommendedName>
        <fullName evidence="3">ATP/cobalamin adenosyltransferase</fullName>
    </recommendedName>
</protein>
<dbReference type="InterPro" id="IPR038084">
    <property type="entry name" value="PduO/GlcC-like_sf"/>
</dbReference>
<gene>
    <name evidence="1" type="ORF">C449_13257</name>
</gene>
<evidence type="ECO:0008006" key="3">
    <source>
        <dbReference type="Google" id="ProtNLM"/>
    </source>
</evidence>
<dbReference type="Pfam" id="PF03928">
    <property type="entry name" value="HbpS-like"/>
    <property type="match status" value="1"/>
</dbReference>
<sequence>MVSTIGLDLAKELADTAETRANEIDNPMVIAIANAEGTLIVNRRMDRAWLGSIDIARNKAYTAACYEMATDELGKAAQPGEPLYGIQNTNDDRMVIFGGGYPLHSEGELVGAVGVSGGAVEQDMDVAMSVVETFEELD</sequence>
<name>M0MCT1_9EURY</name>
<dbReference type="PANTHER" id="PTHR34309">
    <property type="entry name" value="SLR1406 PROTEIN"/>
    <property type="match status" value="1"/>
</dbReference>
<dbReference type="OrthoDB" id="23563at2157"/>
<dbReference type="Proteomes" id="UP000011669">
    <property type="component" value="Unassembled WGS sequence"/>
</dbReference>
<organism evidence="1 2">
    <name type="scientific">Halococcus saccharolyticus DSM 5350</name>
    <dbReference type="NCBI Taxonomy" id="1227455"/>
    <lineage>
        <taxon>Archaea</taxon>
        <taxon>Methanobacteriati</taxon>
        <taxon>Methanobacteriota</taxon>
        <taxon>Stenosarchaea group</taxon>
        <taxon>Halobacteria</taxon>
        <taxon>Halobacteriales</taxon>
        <taxon>Halococcaceae</taxon>
        <taxon>Halococcus</taxon>
    </lineage>
</organism>